<feature type="compositionally biased region" description="Polar residues" evidence="2">
    <location>
        <begin position="109"/>
        <end position="138"/>
    </location>
</feature>
<accession>A0A914XW07</accession>
<dbReference type="AlphaFoldDB" id="A0A914XW07"/>
<dbReference type="Proteomes" id="UP000887566">
    <property type="component" value="Unplaced"/>
</dbReference>
<dbReference type="InterPro" id="IPR018888">
    <property type="entry name" value="UPF0561"/>
</dbReference>
<comment type="similarity">
    <text evidence="1">Belongs to the UPF0561 family.</text>
</comment>
<feature type="compositionally biased region" description="Polar residues" evidence="2">
    <location>
        <begin position="175"/>
        <end position="189"/>
    </location>
</feature>
<sequence length="256" mass="28776">MDDKTVTSFSTTSERPRPKVDMKHGFLRSIILNQIERDEYHKMTIAMQEVDISPQECTKQQHQEPVTSPKDLEAEAKREAAGKRASRQLYTPPHARGEVKPSKKESPLQKESPSQKEAPSPEQTHASDQLTSTAKSKSTIVSELAAENSLMRQKARDKLLRERKTNGTNGGGDSPQLQETSTAPSTILNPDQPLFRLRITTNEQGQLEDCIVYEGDTPARVAKRIVQKLQLSEANSRKIRTEVEEAMLLYLAEKNK</sequence>
<feature type="region of interest" description="Disordered" evidence="2">
    <location>
        <begin position="1"/>
        <end position="22"/>
    </location>
</feature>
<feature type="compositionally biased region" description="Basic and acidic residues" evidence="2">
    <location>
        <begin position="95"/>
        <end position="108"/>
    </location>
</feature>
<feature type="compositionally biased region" description="Polar residues" evidence="2">
    <location>
        <begin position="55"/>
        <end position="66"/>
    </location>
</feature>
<dbReference type="PANTHER" id="PTHR34256">
    <property type="entry name" value="UPF0561 PROTEIN C2ORF68"/>
    <property type="match status" value="1"/>
</dbReference>
<evidence type="ECO:0000256" key="2">
    <source>
        <dbReference type="SAM" id="MobiDB-lite"/>
    </source>
</evidence>
<feature type="region of interest" description="Disordered" evidence="2">
    <location>
        <begin position="163"/>
        <end position="190"/>
    </location>
</feature>
<feature type="compositionally biased region" description="Basic and acidic residues" evidence="2">
    <location>
        <begin position="70"/>
        <end position="82"/>
    </location>
</feature>
<evidence type="ECO:0000256" key="1">
    <source>
        <dbReference type="ARBA" id="ARBA00006905"/>
    </source>
</evidence>
<evidence type="ECO:0000313" key="4">
    <source>
        <dbReference type="WBParaSite" id="PSAMB.scaffold999size40496.g10218.t1"/>
    </source>
</evidence>
<protein>
    <submittedName>
        <fullName evidence="4">Uncharacterized protein</fullName>
    </submittedName>
</protein>
<reference evidence="4" key="1">
    <citation type="submission" date="2022-11" db="UniProtKB">
        <authorList>
            <consortium name="WormBaseParasite"/>
        </authorList>
    </citation>
    <scope>IDENTIFICATION</scope>
</reference>
<dbReference type="PANTHER" id="PTHR34256:SF1">
    <property type="entry name" value="UPF0561 PROTEIN C2ORF68"/>
    <property type="match status" value="1"/>
</dbReference>
<evidence type="ECO:0000313" key="3">
    <source>
        <dbReference type="Proteomes" id="UP000887566"/>
    </source>
</evidence>
<feature type="region of interest" description="Disordered" evidence="2">
    <location>
        <begin position="53"/>
        <end position="138"/>
    </location>
</feature>
<organism evidence="3 4">
    <name type="scientific">Plectus sambesii</name>
    <dbReference type="NCBI Taxonomy" id="2011161"/>
    <lineage>
        <taxon>Eukaryota</taxon>
        <taxon>Metazoa</taxon>
        <taxon>Ecdysozoa</taxon>
        <taxon>Nematoda</taxon>
        <taxon>Chromadorea</taxon>
        <taxon>Plectida</taxon>
        <taxon>Plectina</taxon>
        <taxon>Plectoidea</taxon>
        <taxon>Plectidae</taxon>
        <taxon>Plectus</taxon>
    </lineage>
</organism>
<feature type="compositionally biased region" description="Polar residues" evidence="2">
    <location>
        <begin position="1"/>
        <end position="13"/>
    </location>
</feature>
<keyword evidence="3" id="KW-1185">Reference proteome</keyword>
<dbReference type="WBParaSite" id="PSAMB.scaffold999size40496.g10218.t1">
    <property type="protein sequence ID" value="PSAMB.scaffold999size40496.g10218.t1"/>
    <property type="gene ID" value="PSAMB.scaffold999size40496.g10218"/>
</dbReference>
<proteinExistence type="inferred from homology"/>
<name>A0A914XW07_9BILA</name>